<evidence type="ECO:0000313" key="4">
    <source>
        <dbReference type="Proteomes" id="UP000595437"/>
    </source>
</evidence>
<dbReference type="PANTHER" id="PTHR19321">
    <property type="entry name" value="PROTEIN REGULATOR OF CYTOKINESIS 1 PRC1-RELATED"/>
    <property type="match status" value="1"/>
</dbReference>
<accession>A0A7T8K7X4</accession>
<protein>
    <recommendedName>
        <fullName evidence="5">Protein regulator of cytokinesis 1</fullName>
    </recommendedName>
</protein>
<dbReference type="AlphaFoldDB" id="A0A7T8K7X4"/>
<feature type="coiled-coil region" evidence="1">
    <location>
        <begin position="398"/>
        <end position="425"/>
    </location>
</feature>
<evidence type="ECO:0008006" key="5">
    <source>
        <dbReference type="Google" id="ProtNLM"/>
    </source>
</evidence>
<evidence type="ECO:0000256" key="1">
    <source>
        <dbReference type="SAM" id="Coils"/>
    </source>
</evidence>
<dbReference type="GO" id="GO:0005737">
    <property type="term" value="C:cytoplasm"/>
    <property type="evidence" value="ECO:0007669"/>
    <property type="project" value="TreeGrafter"/>
</dbReference>
<organism evidence="3 4">
    <name type="scientific">Caligus rogercresseyi</name>
    <name type="common">Sea louse</name>
    <dbReference type="NCBI Taxonomy" id="217165"/>
    <lineage>
        <taxon>Eukaryota</taxon>
        <taxon>Metazoa</taxon>
        <taxon>Ecdysozoa</taxon>
        <taxon>Arthropoda</taxon>
        <taxon>Crustacea</taxon>
        <taxon>Multicrustacea</taxon>
        <taxon>Hexanauplia</taxon>
        <taxon>Copepoda</taxon>
        <taxon>Siphonostomatoida</taxon>
        <taxon>Caligidae</taxon>
        <taxon>Caligus</taxon>
    </lineage>
</organism>
<reference evidence="4" key="1">
    <citation type="submission" date="2021-01" db="EMBL/GenBank/DDBJ databases">
        <title>Caligus Genome Assembly.</title>
        <authorList>
            <person name="Gallardo-Escarate C."/>
        </authorList>
    </citation>
    <scope>NUCLEOTIDE SEQUENCE [LARGE SCALE GENOMIC DNA]</scope>
</reference>
<dbReference type="GO" id="GO:1990023">
    <property type="term" value="C:mitotic spindle midzone"/>
    <property type="evidence" value="ECO:0007669"/>
    <property type="project" value="TreeGrafter"/>
</dbReference>
<dbReference type="PANTHER" id="PTHR19321:SF41">
    <property type="entry name" value="FASCETTO-RELATED"/>
    <property type="match status" value="1"/>
</dbReference>
<evidence type="ECO:0000256" key="2">
    <source>
        <dbReference type="SAM" id="MobiDB-lite"/>
    </source>
</evidence>
<keyword evidence="4" id="KW-1185">Reference proteome</keyword>
<dbReference type="Pfam" id="PF03999">
    <property type="entry name" value="MAP65_ASE1"/>
    <property type="match status" value="1"/>
</dbReference>
<keyword evidence="1" id="KW-0175">Coiled coil</keyword>
<dbReference type="Proteomes" id="UP000595437">
    <property type="component" value="Chromosome 7"/>
</dbReference>
<evidence type="ECO:0000313" key="3">
    <source>
        <dbReference type="EMBL" id="QQP50217.1"/>
    </source>
</evidence>
<dbReference type="GO" id="GO:0051256">
    <property type="term" value="P:mitotic spindle midzone assembly"/>
    <property type="evidence" value="ECO:0007669"/>
    <property type="project" value="TreeGrafter"/>
</dbReference>
<feature type="non-terminal residue" evidence="3">
    <location>
        <position position="523"/>
    </location>
</feature>
<dbReference type="GO" id="GO:0008017">
    <property type="term" value="F:microtubule binding"/>
    <property type="evidence" value="ECO:0007669"/>
    <property type="project" value="InterPro"/>
</dbReference>
<feature type="coiled-coil region" evidence="1">
    <location>
        <begin position="77"/>
        <end position="115"/>
    </location>
</feature>
<feature type="compositionally biased region" description="Low complexity" evidence="2">
    <location>
        <begin position="457"/>
        <end position="471"/>
    </location>
</feature>
<dbReference type="Gene3D" id="1.20.58.1520">
    <property type="match status" value="1"/>
</dbReference>
<dbReference type="EMBL" id="CP045896">
    <property type="protein sequence ID" value="QQP50217.1"/>
    <property type="molecule type" value="Genomic_DNA"/>
</dbReference>
<gene>
    <name evidence="3" type="ORF">FKW44_011144</name>
</gene>
<sequence length="523" mass="60671">MMFLAPLTSSDIRDPLSGGFGRKWVACIEEKFRDMISEEESHKSSLVRRIDDHYRRLLSLSEELSCSPVEPSEELSLIQLEKELRDVVEGLKEKKKELLKEMKALKDKEETLASALGETASNLSLLRIPSSGERQALSKRVDQLAELKKDRLKSFMELKASIVSAMSDLCTEPSNSFERSIVCERDESFLPLSEERIRKEQKARNAEQANRMRDKILSISRKLDLDDSDFLAENRGSSPNELKELQFRLDELELLKAQHMERFLVAARKELDEWWDRCFYTQRQRSLFAPYFSHDYTEDVLSKHEVEIENIKSYFTANEALFQMVEQRQDLWAKKLELERKAKIPIDSNEERDRKRVEKQLPKIEKNLEDAMEEYRVENGEDFLVGGIPYSTYMEIQIREHEESLQREKMEKAQAKKQLIIQESRYGSTPAKLNSTKRKAPHTVDVNLSKKQRTDVTRGGTINSTRSSTRSTLTRSISTRTVSRYTTTTTSNRSRYAPDASFVTGSGEFKMSLRSLDDKNPFL</sequence>
<name>A0A7T8K7X4_CALRO</name>
<dbReference type="OrthoDB" id="642895at2759"/>
<proteinExistence type="predicted"/>
<feature type="region of interest" description="Disordered" evidence="2">
    <location>
        <begin position="451"/>
        <end position="471"/>
    </location>
</feature>
<dbReference type="InterPro" id="IPR007145">
    <property type="entry name" value="MAP65_Ase1_PRC1"/>
</dbReference>